<dbReference type="SUPFAM" id="SSF111126">
    <property type="entry name" value="Ligand-binding domain in the NO signalling and Golgi transport"/>
    <property type="match status" value="1"/>
</dbReference>
<evidence type="ECO:0000256" key="4">
    <source>
        <dbReference type="ARBA" id="ARBA00022737"/>
    </source>
</evidence>
<evidence type="ECO:0000256" key="2">
    <source>
        <dbReference type="ARBA" id="ARBA00012202"/>
    </source>
</evidence>
<dbReference type="PANTHER" id="PTHR45655">
    <property type="entry name" value="GUANYLATE CYCLASE SOLUBLE SUBUNIT BETA-2"/>
    <property type="match status" value="1"/>
</dbReference>
<reference evidence="14" key="1">
    <citation type="journal article" date="2020" name="Nat. Ecol. Evol.">
        <title>Deeply conserved synteny resolves early events in vertebrate evolution.</title>
        <authorList>
            <person name="Simakov O."/>
            <person name="Marletaz F."/>
            <person name="Yue J.X."/>
            <person name="O'Connell B."/>
            <person name="Jenkins J."/>
            <person name="Brandt A."/>
            <person name="Calef R."/>
            <person name="Tung C.H."/>
            <person name="Huang T.K."/>
            <person name="Schmutz J."/>
            <person name="Satoh N."/>
            <person name="Yu J.K."/>
            <person name="Putnam N.H."/>
            <person name="Green R.E."/>
            <person name="Rokhsar D.S."/>
        </authorList>
    </citation>
    <scope>NUCLEOTIDE SEQUENCE [LARGE SCALE GENOMIC DNA]</scope>
    <source>
        <strain evidence="14">S238N-H82</strain>
    </source>
</reference>
<dbReference type="InterPro" id="IPR042463">
    <property type="entry name" value="HNOB_dom_associated_sf"/>
</dbReference>
<keyword evidence="14" id="KW-1185">Reference proteome</keyword>
<keyword evidence="10" id="KW-0175">Coiled coil</keyword>
<comment type="similarity">
    <text evidence="9">Belongs to the adenylyl cyclase class-4/guanylyl cyclase family.</text>
</comment>
<dbReference type="OMA" id="HYDNTST"/>
<evidence type="ECO:0000256" key="11">
    <source>
        <dbReference type="SAM" id="MobiDB-lite"/>
    </source>
</evidence>
<evidence type="ECO:0000259" key="13">
    <source>
        <dbReference type="PROSITE" id="PS50853"/>
    </source>
</evidence>
<keyword evidence="3" id="KW-0963">Cytoplasm</keyword>
<dbReference type="AlphaFoldDB" id="A0A9J7KXN4"/>
<keyword evidence="5" id="KW-0547">Nucleotide-binding</keyword>
<dbReference type="PANTHER" id="PTHR45655:SF10">
    <property type="entry name" value="SOLUBLE GUANYLATE CYCLASE 88E"/>
    <property type="match status" value="1"/>
</dbReference>
<dbReference type="RefSeq" id="XP_035671910.1">
    <property type="nucleotide sequence ID" value="XM_035816017.1"/>
</dbReference>
<evidence type="ECO:0000256" key="5">
    <source>
        <dbReference type="ARBA" id="ARBA00022741"/>
    </source>
</evidence>
<evidence type="ECO:0000256" key="6">
    <source>
        <dbReference type="ARBA" id="ARBA00023134"/>
    </source>
</evidence>
<dbReference type="GO" id="GO:0020037">
    <property type="term" value="F:heme binding"/>
    <property type="evidence" value="ECO:0007669"/>
    <property type="project" value="InterPro"/>
</dbReference>
<dbReference type="PROSITE" id="PS50853">
    <property type="entry name" value="FN3"/>
    <property type="match status" value="1"/>
</dbReference>
<dbReference type="InterPro" id="IPR011644">
    <property type="entry name" value="Heme_NO-bd"/>
</dbReference>
<evidence type="ECO:0000259" key="12">
    <source>
        <dbReference type="PROSITE" id="PS50125"/>
    </source>
</evidence>
<keyword evidence="6" id="KW-0342">GTP-binding</keyword>
<dbReference type="GO" id="GO:0038060">
    <property type="term" value="P:nitric oxide-cGMP-mediated signaling"/>
    <property type="evidence" value="ECO:0000318"/>
    <property type="project" value="GO_Central"/>
</dbReference>
<dbReference type="InterPro" id="IPR029787">
    <property type="entry name" value="Nucleotide_cyclase"/>
</dbReference>
<dbReference type="Gene3D" id="2.60.40.10">
    <property type="entry name" value="Immunoglobulins"/>
    <property type="match status" value="1"/>
</dbReference>
<dbReference type="InterPro" id="IPR018297">
    <property type="entry name" value="A/G_cyclase_CS"/>
</dbReference>
<dbReference type="GO" id="GO:0004383">
    <property type="term" value="F:guanylate cyclase activity"/>
    <property type="evidence" value="ECO:0000318"/>
    <property type="project" value="GO_Central"/>
</dbReference>
<dbReference type="Gene3D" id="3.30.450.260">
    <property type="entry name" value="Haem NO binding associated domain"/>
    <property type="match status" value="1"/>
</dbReference>
<organism evidence="14 15">
    <name type="scientific">Branchiostoma floridae</name>
    <name type="common">Florida lancelet</name>
    <name type="synonym">Amphioxus</name>
    <dbReference type="NCBI Taxonomy" id="7739"/>
    <lineage>
        <taxon>Eukaryota</taxon>
        <taxon>Metazoa</taxon>
        <taxon>Chordata</taxon>
        <taxon>Cephalochordata</taxon>
        <taxon>Leptocardii</taxon>
        <taxon>Amphioxiformes</taxon>
        <taxon>Branchiostomatidae</taxon>
        <taxon>Branchiostoma</taxon>
    </lineage>
</organism>
<evidence type="ECO:0000256" key="9">
    <source>
        <dbReference type="RuleBase" id="RU000405"/>
    </source>
</evidence>
<dbReference type="GO" id="GO:0008074">
    <property type="term" value="C:guanylate cyclase complex, soluble"/>
    <property type="evidence" value="ECO:0000318"/>
    <property type="project" value="GO_Central"/>
</dbReference>
<keyword evidence="7 9" id="KW-0456">Lyase</keyword>
<evidence type="ECO:0000256" key="7">
    <source>
        <dbReference type="ARBA" id="ARBA00023239"/>
    </source>
</evidence>
<dbReference type="InterPro" id="IPR038158">
    <property type="entry name" value="H-NOX_domain_sf"/>
</dbReference>
<feature type="compositionally biased region" description="Polar residues" evidence="11">
    <location>
        <begin position="874"/>
        <end position="883"/>
    </location>
</feature>
<dbReference type="CDD" id="cd00063">
    <property type="entry name" value="FN3"/>
    <property type="match status" value="1"/>
</dbReference>
<name>A0A9J7KXN4_BRAFL</name>
<dbReference type="InterPro" id="IPR036116">
    <property type="entry name" value="FN3_sf"/>
</dbReference>
<dbReference type="Pfam" id="PF00211">
    <property type="entry name" value="Guanylate_cyc"/>
    <property type="match status" value="1"/>
</dbReference>
<gene>
    <name evidence="15" type="primary">LOC118412947</name>
</gene>
<evidence type="ECO:0000256" key="10">
    <source>
        <dbReference type="SAM" id="Coils"/>
    </source>
</evidence>
<dbReference type="CDD" id="cd07302">
    <property type="entry name" value="CHD"/>
    <property type="match status" value="1"/>
</dbReference>
<dbReference type="InterPro" id="IPR003961">
    <property type="entry name" value="FN3_dom"/>
</dbReference>
<dbReference type="InterPro" id="IPR013783">
    <property type="entry name" value="Ig-like_fold"/>
</dbReference>
<dbReference type="FunFam" id="3.30.70.1230:FF:000030">
    <property type="entry name" value="Si:ch211-215j19.12"/>
    <property type="match status" value="1"/>
</dbReference>
<dbReference type="FunFam" id="2.60.40.10:FF:000028">
    <property type="entry name" value="Neuronal cell adhesion molecule"/>
    <property type="match status" value="1"/>
</dbReference>
<keyword evidence="4" id="KW-0677">Repeat</keyword>
<dbReference type="Gene3D" id="6.10.250.780">
    <property type="match status" value="1"/>
</dbReference>
<proteinExistence type="inferred from homology"/>
<evidence type="ECO:0000256" key="1">
    <source>
        <dbReference type="ARBA" id="ARBA00004496"/>
    </source>
</evidence>
<dbReference type="KEGG" id="bfo:118412947"/>
<sequence>MYGLLLENIHDFFKRVYGVDIWRNIRKRAGIRATSFVLNHSYPETFLLRISTAACEYTGETQGDLMYDLGVSLLNFYMRSGYEKVLKVLGRNIASFMNGLDNVHEYYRYKYPKIKPPSFSCQEESSTGITVRYRSKRPGFLHMVRGLLKQLSKQFFEKDVKVEVLSEEVKLEENAGVTLVHFRVHYDNTSTILPAFKPPKNFNEVYPVKSKTFFKLFPFHIVFGRDMVIFKVGLALQEVLPELLGERVNDVFFVVRPQHIEFTWDNILLHSNNIFELISDSPVERRNVALPSKEKVFSKSNKPRGVKIENIDSTTVKVKWNPPKSLTQQQQIHGYQVYYQKVTPTGEAVGIPMRVDVWNTKTTEISVSSLEPGASYAVQVVGYTKLGEGERSEAQVATTLKAPEIVPVPVDAPELKDGSTDPQLQAYQLTSGDQEDDSEDLNKLPSSHQTSNRNKKAGFSTVLDLLKWSGNSNSALGWSDDAMMGLVDKTDDVEPSKPTSKYLGLKGQMKYMPEWDAVLFVGTPVMENLEDLFNYGLYLTDLCMHDCTREMVINGTQPSVELKLAVNKEAETNDELTELVSKIEKEKKKADELLYSMIPKAVADRLRNGEPAVNDIFQEVSVLFSNIVGFTDICSRVKPMELVTLLNDAYTIFDNLTEQYNVFKVETIGDEYMIESGAPIPTQAHAFDVADMALAMLNAIGQLSDPCNGETIKIRIGMNSGPVVAGVVGLRVPRYCLFGDTVNTASRMESTGAPMTIQITGAARRYLKTSYIIEERGLISVKGKGKMKTYWLKIRRENEDEDAEFDSDSSDSTIIPAPQGLAAQEPKTKDKCKDASEDKKNRKEGKRAMVDNDMFLDGSGEDVLQPETKHGSRTKLSQVCSLM</sequence>
<dbReference type="SMART" id="SM00044">
    <property type="entry name" value="CYCc"/>
    <property type="match status" value="1"/>
</dbReference>
<protein>
    <recommendedName>
        <fullName evidence="2">guanylate cyclase</fullName>
        <ecNumber evidence="2">4.6.1.2</ecNumber>
    </recommendedName>
</protein>
<dbReference type="Pfam" id="PF07700">
    <property type="entry name" value="HNOB"/>
    <property type="match status" value="1"/>
</dbReference>
<dbReference type="InterPro" id="IPR024096">
    <property type="entry name" value="NO_sig/Golgi_transp_ligand-bd"/>
</dbReference>
<dbReference type="InterPro" id="IPR001054">
    <property type="entry name" value="A/G_cyclase"/>
</dbReference>
<dbReference type="Pfam" id="PF07701">
    <property type="entry name" value="HNOBA"/>
    <property type="match status" value="1"/>
</dbReference>
<dbReference type="Gene3D" id="3.30.70.1230">
    <property type="entry name" value="Nucleotide cyclase"/>
    <property type="match status" value="1"/>
</dbReference>
<dbReference type="InterPro" id="IPR011645">
    <property type="entry name" value="HNOB_dom_associated"/>
</dbReference>
<dbReference type="EC" id="4.6.1.2" evidence="2"/>
<evidence type="ECO:0000313" key="15">
    <source>
        <dbReference type="RefSeq" id="XP_035671910.1"/>
    </source>
</evidence>
<evidence type="ECO:0000256" key="3">
    <source>
        <dbReference type="ARBA" id="ARBA00022490"/>
    </source>
</evidence>
<dbReference type="GeneID" id="118412947"/>
<dbReference type="SUPFAM" id="SSF55073">
    <property type="entry name" value="Nucleotide cyclase"/>
    <property type="match status" value="1"/>
</dbReference>
<dbReference type="GO" id="GO:0070482">
    <property type="term" value="P:response to oxygen levels"/>
    <property type="evidence" value="ECO:0000318"/>
    <property type="project" value="GO_Central"/>
</dbReference>
<dbReference type="SUPFAM" id="SSF49265">
    <property type="entry name" value="Fibronectin type III"/>
    <property type="match status" value="1"/>
</dbReference>
<evidence type="ECO:0000256" key="8">
    <source>
        <dbReference type="ARBA" id="ARBA00023293"/>
    </source>
</evidence>
<evidence type="ECO:0000313" key="14">
    <source>
        <dbReference type="Proteomes" id="UP000001554"/>
    </source>
</evidence>
<feature type="region of interest" description="Disordered" evidence="11">
    <location>
        <begin position="801"/>
        <end position="883"/>
    </location>
</feature>
<dbReference type="Proteomes" id="UP000001554">
    <property type="component" value="Chromosome 4"/>
</dbReference>
<feature type="region of interest" description="Disordered" evidence="11">
    <location>
        <begin position="431"/>
        <end position="454"/>
    </location>
</feature>
<feature type="compositionally biased region" description="Basic and acidic residues" evidence="11">
    <location>
        <begin position="826"/>
        <end position="850"/>
    </location>
</feature>
<accession>A0A9J7KXN4</accession>
<feature type="domain" description="Guanylate cyclase" evidence="12">
    <location>
        <begin position="621"/>
        <end position="749"/>
    </location>
</feature>
<dbReference type="PROSITE" id="PS00452">
    <property type="entry name" value="GUANYLATE_CYCLASE_1"/>
    <property type="match status" value="1"/>
</dbReference>
<dbReference type="SMART" id="SM00060">
    <property type="entry name" value="FN3"/>
    <property type="match status" value="1"/>
</dbReference>
<dbReference type="Gene3D" id="3.90.1520.10">
    <property type="entry name" value="H-NOX domain"/>
    <property type="match status" value="1"/>
</dbReference>
<feature type="coiled-coil region" evidence="10">
    <location>
        <begin position="566"/>
        <end position="593"/>
    </location>
</feature>
<keyword evidence="8" id="KW-0141">cGMP biosynthesis</keyword>
<reference evidence="15" key="2">
    <citation type="submission" date="2025-08" db="UniProtKB">
        <authorList>
            <consortium name="RefSeq"/>
        </authorList>
    </citation>
    <scope>IDENTIFICATION</scope>
    <source>
        <strain evidence="15">S238N-H82</strain>
        <tissue evidence="15">Testes</tissue>
    </source>
</reference>
<dbReference type="PROSITE" id="PS50125">
    <property type="entry name" value="GUANYLATE_CYCLASE_2"/>
    <property type="match status" value="1"/>
</dbReference>
<feature type="domain" description="Fibronectin type-III" evidence="13">
    <location>
        <begin position="302"/>
        <end position="402"/>
    </location>
</feature>
<dbReference type="OrthoDB" id="9988885at2759"/>
<comment type="subcellular location">
    <subcellularLocation>
        <location evidence="1">Cytoplasm</location>
    </subcellularLocation>
</comment>
<dbReference type="GO" id="GO:0005525">
    <property type="term" value="F:GTP binding"/>
    <property type="evidence" value="ECO:0007669"/>
    <property type="project" value="UniProtKB-KW"/>
</dbReference>